<dbReference type="InterPro" id="IPR023157">
    <property type="entry name" value="AGR-C-984p-like_sf"/>
</dbReference>
<reference evidence="1 2" key="1">
    <citation type="submission" date="2019-11" db="EMBL/GenBank/DDBJ databases">
        <title>Pseudooceanicola pacifica sp. nov., isolated from deep-sea sediment of the Pacific Ocean.</title>
        <authorList>
            <person name="Lyu L."/>
        </authorList>
    </citation>
    <scope>NUCLEOTIDE SEQUENCE [LARGE SCALE GENOMIC DNA]</scope>
    <source>
        <strain evidence="1 2">216_PA32_1</strain>
    </source>
</reference>
<dbReference type="Proteomes" id="UP000443843">
    <property type="component" value="Unassembled WGS sequence"/>
</dbReference>
<protein>
    <submittedName>
        <fullName evidence="1">DUF1217 domain-containing protein</fullName>
    </submittedName>
</protein>
<comment type="caution">
    <text evidence="1">The sequence shown here is derived from an EMBL/GenBank/DDBJ whole genome shotgun (WGS) entry which is preliminary data.</text>
</comment>
<dbReference type="RefSeq" id="WP_160380789.1">
    <property type="nucleotide sequence ID" value="NZ_WNXQ01000001.1"/>
</dbReference>
<accession>A0A844WBI9</accession>
<dbReference type="AlphaFoldDB" id="A0A844WBI9"/>
<dbReference type="EMBL" id="WNXQ01000001">
    <property type="protein sequence ID" value="MWB76650.1"/>
    <property type="molecule type" value="Genomic_DNA"/>
</dbReference>
<evidence type="ECO:0000313" key="1">
    <source>
        <dbReference type="EMBL" id="MWB76650.1"/>
    </source>
</evidence>
<dbReference type="InterPro" id="IPR010626">
    <property type="entry name" value="DUF1217"/>
</dbReference>
<name>A0A844WBI9_9RHOB</name>
<dbReference type="Pfam" id="PF06748">
    <property type="entry name" value="DUF1217"/>
    <property type="match status" value="1"/>
</dbReference>
<dbReference type="Gene3D" id="1.10.3700.10">
    <property type="entry name" value="AGR C 984p-like"/>
    <property type="match status" value="1"/>
</dbReference>
<gene>
    <name evidence="1" type="ORF">GLS40_01280</name>
</gene>
<evidence type="ECO:0000313" key="2">
    <source>
        <dbReference type="Proteomes" id="UP000443843"/>
    </source>
</evidence>
<sequence>MTYAPVVPLSGLAGWRFLQRTADQQEKAFSASADIQRDTDYFKAKIGEIDTAEQLVADRRLLRVALGAFGLQDDIQNRYFICKILEDGTLNTDALANRLADDRYKAFSSAFGFGNFDTPSTKISDFGDEIVAKFRKQQFEAAVGEQDNSMRLALNAMRELGDIAGGSAGDRTKWFKVLGTPPLRQVFETAFGLPSSFAQIDIDKQLEIFRDRAESAFGSAGFDVFQDEAQREVLVQKFLVRSQIDDITAAGTTSSALTIMQSNVAFARSLRANFWANR</sequence>
<proteinExistence type="predicted"/>
<keyword evidence="2" id="KW-1185">Reference proteome</keyword>
<organism evidence="1 2">
    <name type="scientific">Pseudooceanicola pacificus</name>
    <dbReference type="NCBI Taxonomy" id="2676438"/>
    <lineage>
        <taxon>Bacteria</taxon>
        <taxon>Pseudomonadati</taxon>
        <taxon>Pseudomonadota</taxon>
        <taxon>Alphaproteobacteria</taxon>
        <taxon>Rhodobacterales</taxon>
        <taxon>Paracoccaceae</taxon>
        <taxon>Pseudooceanicola</taxon>
    </lineage>
</organism>
<dbReference type="SUPFAM" id="SSF158837">
    <property type="entry name" value="AGR C 984p-like"/>
    <property type="match status" value="1"/>
</dbReference>